<dbReference type="EMBL" id="VRMN01000002">
    <property type="protein sequence ID" value="KAA8497251.1"/>
    <property type="molecule type" value="Genomic_DNA"/>
</dbReference>
<dbReference type="Pfam" id="PF01697">
    <property type="entry name" value="Glyco_transf_92"/>
    <property type="match status" value="1"/>
</dbReference>
<sequence>MIEWLVHYFAHGVDRVSVYQNEADGYIEAFLRTFIHQIKVTTVNSAKDSCEAPFDRVQSTSFINGLRTPRFKYDWDGIFDVDELFVASSEPREKLVHFLDQHEFANASSIRMPTIKHCFGSDVFV</sequence>
<reference evidence="7" key="1">
    <citation type="journal article" date="2019" name="Nat. Commun.">
        <title>Expansion of phycobilisome linker gene families in mesophilic red algae.</title>
        <authorList>
            <person name="Lee J."/>
            <person name="Kim D."/>
            <person name="Bhattacharya D."/>
            <person name="Yoon H.S."/>
        </authorList>
    </citation>
    <scope>NUCLEOTIDE SEQUENCE [LARGE SCALE GENOMIC DNA]</scope>
    <source>
        <strain evidence="7">CCMP 1328</strain>
    </source>
</reference>
<accession>A0A5J4Z045</accession>
<protein>
    <recommendedName>
        <fullName evidence="8">Glycosyltransferase family 92 protein</fullName>
    </recommendedName>
</protein>
<keyword evidence="3" id="KW-0328">Glycosyltransferase</keyword>
<evidence type="ECO:0000313" key="6">
    <source>
        <dbReference type="EMBL" id="KAA8497251.1"/>
    </source>
</evidence>
<dbReference type="GO" id="GO:0016020">
    <property type="term" value="C:membrane"/>
    <property type="evidence" value="ECO:0007669"/>
    <property type="project" value="UniProtKB-SubCell"/>
</dbReference>
<keyword evidence="5" id="KW-0472">Membrane</keyword>
<evidence type="ECO:0000256" key="2">
    <source>
        <dbReference type="ARBA" id="ARBA00007647"/>
    </source>
</evidence>
<evidence type="ECO:0000313" key="7">
    <source>
        <dbReference type="Proteomes" id="UP000324585"/>
    </source>
</evidence>
<comment type="subcellular location">
    <subcellularLocation>
        <location evidence="1">Membrane</location>
    </subcellularLocation>
</comment>
<comment type="similarity">
    <text evidence="2">Belongs to the glycosyltransferase 92 family.</text>
</comment>
<dbReference type="Proteomes" id="UP000324585">
    <property type="component" value="Unassembled WGS sequence"/>
</dbReference>
<keyword evidence="7" id="KW-1185">Reference proteome</keyword>
<comment type="caution">
    <text evidence="6">The sequence shown here is derived from an EMBL/GenBank/DDBJ whole genome shotgun (WGS) entry which is preliminary data.</text>
</comment>
<keyword evidence="4" id="KW-0808">Transferase</keyword>
<evidence type="ECO:0000256" key="5">
    <source>
        <dbReference type="ARBA" id="ARBA00023136"/>
    </source>
</evidence>
<evidence type="ECO:0000256" key="1">
    <source>
        <dbReference type="ARBA" id="ARBA00004370"/>
    </source>
</evidence>
<evidence type="ECO:0000256" key="3">
    <source>
        <dbReference type="ARBA" id="ARBA00022676"/>
    </source>
</evidence>
<evidence type="ECO:0008006" key="8">
    <source>
        <dbReference type="Google" id="ProtNLM"/>
    </source>
</evidence>
<evidence type="ECO:0000256" key="4">
    <source>
        <dbReference type="ARBA" id="ARBA00022679"/>
    </source>
</evidence>
<gene>
    <name evidence="6" type="ORF">FVE85_0980</name>
</gene>
<organism evidence="6 7">
    <name type="scientific">Porphyridium purpureum</name>
    <name type="common">Red alga</name>
    <name type="synonym">Porphyridium cruentum</name>
    <dbReference type="NCBI Taxonomy" id="35688"/>
    <lineage>
        <taxon>Eukaryota</taxon>
        <taxon>Rhodophyta</taxon>
        <taxon>Bangiophyceae</taxon>
        <taxon>Porphyridiales</taxon>
        <taxon>Porphyridiaceae</taxon>
        <taxon>Porphyridium</taxon>
    </lineage>
</organism>
<dbReference type="OrthoDB" id="2526284at2759"/>
<dbReference type="AlphaFoldDB" id="A0A5J4Z045"/>
<proteinExistence type="inferred from homology"/>
<dbReference type="InterPro" id="IPR008166">
    <property type="entry name" value="Glyco_transf_92"/>
</dbReference>
<name>A0A5J4Z045_PORPP</name>
<dbReference type="GO" id="GO:0016757">
    <property type="term" value="F:glycosyltransferase activity"/>
    <property type="evidence" value="ECO:0007669"/>
    <property type="project" value="UniProtKB-KW"/>
</dbReference>